<accession>A0A6S7FXD8</accession>
<proteinExistence type="predicted"/>
<evidence type="ECO:0000313" key="1">
    <source>
        <dbReference type="EMBL" id="CAB3980712.1"/>
    </source>
</evidence>
<evidence type="ECO:0000313" key="2">
    <source>
        <dbReference type="Proteomes" id="UP001152795"/>
    </source>
</evidence>
<dbReference type="OrthoDB" id="6117306at2759"/>
<dbReference type="AlphaFoldDB" id="A0A6S7FXD8"/>
<keyword evidence="2" id="KW-1185">Reference proteome</keyword>
<dbReference type="PANTHER" id="PTHR24024:SF18">
    <property type="entry name" value="SHORT-CHAIN COLLAGEN C4-LIKE"/>
    <property type="match status" value="1"/>
</dbReference>
<dbReference type="PANTHER" id="PTHR24024">
    <property type="entry name" value="PULMONARY SURFACTANT-ASSOCIATED PROTEIN A"/>
    <property type="match status" value="1"/>
</dbReference>
<organism evidence="1 2">
    <name type="scientific">Paramuricea clavata</name>
    <name type="common">Red gorgonian</name>
    <name type="synonym">Violescent sea-whip</name>
    <dbReference type="NCBI Taxonomy" id="317549"/>
    <lineage>
        <taxon>Eukaryota</taxon>
        <taxon>Metazoa</taxon>
        <taxon>Cnidaria</taxon>
        <taxon>Anthozoa</taxon>
        <taxon>Octocorallia</taxon>
        <taxon>Malacalcyonacea</taxon>
        <taxon>Plexauridae</taxon>
        <taxon>Paramuricea</taxon>
    </lineage>
</organism>
<dbReference type="GO" id="GO:0005615">
    <property type="term" value="C:extracellular space"/>
    <property type="evidence" value="ECO:0007669"/>
    <property type="project" value="TreeGrafter"/>
</dbReference>
<protein>
    <submittedName>
        <fullName evidence="1">Uncharacterized protein</fullName>
    </submittedName>
</protein>
<dbReference type="InterPro" id="IPR051077">
    <property type="entry name" value="Ca-dependent_lectin"/>
</dbReference>
<comment type="caution">
    <text evidence="1">The sequence shown here is derived from an EMBL/GenBank/DDBJ whole genome shotgun (WGS) entry which is preliminary data.</text>
</comment>
<sequence>MSLQYAKWCTSKLLCCTYCPLYLYLTGLPQDPKESSANVGATYTRWGKKTCPNATGATLVYEGYVGGSHFQIRGGASNYVCLTRDPIYERYKSGRGYNSRIYGAEYESFKYGIYPDSVHNHDVPCAVCHVTKRTSQIMIPGRNVCPTGWTREYKGYLMAERYDYYRTTYTCMDGNPDNSSETHANKDGALFHFVEGICSGSLPCTPYINGQELTCAVCTL</sequence>
<gene>
    <name evidence="1" type="ORF">PACLA_8A067089</name>
</gene>
<dbReference type="EMBL" id="CACRXK020000315">
    <property type="protein sequence ID" value="CAB3980712.1"/>
    <property type="molecule type" value="Genomic_DNA"/>
</dbReference>
<dbReference type="Proteomes" id="UP001152795">
    <property type="component" value="Unassembled WGS sequence"/>
</dbReference>
<name>A0A6S7FXD8_PARCT</name>
<reference evidence="1" key="1">
    <citation type="submission" date="2020-04" db="EMBL/GenBank/DDBJ databases">
        <authorList>
            <person name="Alioto T."/>
            <person name="Alioto T."/>
            <person name="Gomez Garrido J."/>
        </authorList>
    </citation>
    <scope>NUCLEOTIDE SEQUENCE</scope>
    <source>
        <strain evidence="1">A484AB</strain>
    </source>
</reference>